<dbReference type="InterPro" id="IPR005174">
    <property type="entry name" value="KIB1-4_b-propeller"/>
</dbReference>
<proteinExistence type="predicted"/>
<sequence length="348" mass="39875">MEVDWSDLPEDMLFSIAMRMDHLSDYVRFGAVCKSWRSAISGNPQPPLHLRFPFLLLSDNITEDHALYSPLERKLHPISLHDGLHPTRFLGSSSDGWVCMIDDNLYLLNPFSGAVDFLPPPRTSFDFVFKAVWSAEKTNPNCIIALLCEIYDRNTVYYCRPGDARWTALSTSLEFVNDVVFFNENLYVVDWKAERVVAMDLHQGTTTMMAVEALDGFLDWMDHYLHLAAGPSGPLLVVRHMKENVFETERFELFELDGTLKKWVETKSLDEGMLFLGWNSSIWLSSSSGLKECKGNSIYFIDENKDLGIFYLEGGSFGSIWGLDERPLYYNFELVVPILPWKEDGITF</sequence>
<feature type="domain" description="F-box" evidence="1">
    <location>
        <begin position="5"/>
        <end position="42"/>
    </location>
</feature>
<evidence type="ECO:0000259" key="2">
    <source>
        <dbReference type="Pfam" id="PF03478"/>
    </source>
</evidence>
<dbReference type="PANTHER" id="PTHR44259">
    <property type="entry name" value="OS07G0183000 PROTEIN-RELATED"/>
    <property type="match status" value="1"/>
</dbReference>
<feature type="domain" description="KIB1-4 beta-propeller" evidence="2">
    <location>
        <begin position="67"/>
        <end position="310"/>
    </location>
</feature>
<dbReference type="SUPFAM" id="SSF81383">
    <property type="entry name" value="F-box domain"/>
    <property type="match status" value="1"/>
</dbReference>
<organism evidence="3 4">
    <name type="scientific">Acorus gramineus</name>
    <name type="common">Dwarf sweet flag</name>
    <dbReference type="NCBI Taxonomy" id="55184"/>
    <lineage>
        <taxon>Eukaryota</taxon>
        <taxon>Viridiplantae</taxon>
        <taxon>Streptophyta</taxon>
        <taxon>Embryophyta</taxon>
        <taxon>Tracheophyta</taxon>
        <taxon>Spermatophyta</taxon>
        <taxon>Magnoliopsida</taxon>
        <taxon>Liliopsida</taxon>
        <taxon>Acoraceae</taxon>
        <taxon>Acorus</taxon>
    </lineage>
</organism>
<dbReference type="Proteomes" id="UP001179952">
    <property type="component" value="Unassembled WGS sequence"/>
</dbReference>
<evidence type="ECO:0000313" key="3">
    <source>
        <dbReference type="EMBL" id="KAK1268587.1"/>
    </source>
</evidence>
<dbReference type="EMBL" id="JAUJYN010000006">
    <property type="protein sequence ID" value="KAK1268587.1"/>
    <property type="molecule type" value="Genomic_DNA"/>
</dbReference>
<accession>A0AAV9AWN5</accession>
<dbReference type="InterPro" id="IPR036047">
    <property type="entry name" value="F-box-like_dom_sf"/>
</dbReference>
<name>A0AAV9AWN5_ACOGR</name>
<dbReference type="Pfam" id="PF00646">
    <property type="entry name" value="F-box"/>
    <property type="match status" value="1"/>
</dbReference>
<reference evidence="3" key="2">
    <citation type="submission" date="2023-06" db="EMBL/GenBank/DDBJ databases">
        <authorList>
            <person name="Ma L."/>
            <person name="Liu K.-W."/>
            <person name="Li Z."/>
            <person name="Hsiao Y.-Y."/>
            <person name="Qi Y."/>
            <person name="Fu T."/>
            <person name="Tang G."/>
            <person name="Zhang D."/>
            <person name="Sun W.-H."/>
            <person name="Liu D.-K."/>
            <person name="Li Y."/>
            <person name="Chen G.-Z."/>
            <person name="Liu X.-D."/>
            <person name="Liao X.-Y."/>
            <person name="Jiang Y.-T."/>
            <person name="Yu X."/>
            <person name="Hao Y."/>
            <person name="Huang J."/>
            <person name="Zhao X.-W."/>
            <person name="Ke S."/>
            <person name="Chen Y.-Y."/>
            <person name="Wu W.-L."/>
            <person name="Hsu J.-L."/>
            <person name="Lin Y.-F."/>
            <person name="Huang M.-D."/>
            <person name="Li C.-Y."/>
            <person name="Huang L."/>
            <person name="Wang Z.-W."/>
            <person name="Zhao X."/>
            <person name="Zhong W.-Y."/>
            <person name="Peng D.-H."/>
            <person name="Ahmad S."/>
            <person name="Lan S."/>
            <person name="Zhang J.-S."/>
            <person name="Tsai W.-C."/>
            <person name="Van De Peer Y."/>
            <person name="Liu Z.-J."/>
        </authorList>
    </citation>
    <scope>NUCLEOTIDE SEQUENCE</scope>
    <source>
        <strain evidence="3">SCP</strain>
        <tissue evidence="3">Leaves</tissue>
    </source>
</reference>
<dbReference type="InterPro" id="IPR001810">
    <property type="entry name" value="F-box_dom"/>
</dbReference>
<dbReference type="InterPro" id="IPR050942">
    <property type="entry name" value="F-box_BR-signaling"/>
</dbReference>
<gene>
    <name evidence="3" type="ORF">QJS04_geneDACA017115</name>
</gene>
<dbReference type="PANTHER" id="PTHR44259:SF114">
    <property type="entry name" value="OS06G0707300 PROTEIN"/>
    <property type="match status" value="1"/>
</dbReference>
<dbReference type="Pfam" id="PF03478">
    <property type="entry name" value="Beta-prop_KIB1-4"/>
    <property type="match status" value="1"/>
</dbReference>
<evidence type="ECO:0000259" key="1">
    <source>
        <dbReference type="Pfam" id="PF00646"/>
    </source>
</evidence>
<evidence type="ECO:0000313" key="4">
    <source>
        <dbReference type="Proteomes" id="UP001179952"/>
    </source>
</evidence>
<evidence type="ECO:0008006" key="5">
    <source>
        <dbReference type="Google" id="ProtNLM"/>
    </source>
</evidence>
<keyword evidence="4" id="KW-1185">Reference proteome</keyword>
<protein>
    <recommendedName>
        <fullName evidence="5">F-box protein</fullName>
    </recommendedName>
</protein>
<dbReference type="CDD" id="cd09917">
    <property type="entry name" value="F-box_SF"/>
    <property type="match status" value="1"/>
</dbReference>
<dbReference type="AlphaFoldDB" id="A0AAV9AWN5"/>
<dbReference type="SUPFAM" id="SSF63829">
    <property type="entry name" value="Calcium-dependent phosphotriesterase"/>
    <property type="match status" value="1"/>
</dbReference>
<dbReference type="Gene3D" id="1.20.1280.50">
    <property type="match status" value="1"/>
</dbReference>
<comment type="caution">
    <text evidence="3">The sequence shown here is derived from an EMBL/GenBank/DDBJ whole genome shotgun (WGS) entry which is preliminary data.</text>
</comment>
<reference evidence="3" key="1">
    <citation type="journal article" date="2023" name="Nat. Commun.">
        <title>Diploid and tetraploid genomes of Acorus and the evolution of monocots.</title>
        <authorList>
            <person name="Ma L."/>
            <person name="Liu K.W."/>
            <person name="Li Z."/>
            <person name="Hsiao Y.Y."/>
            <person name="Qi Y."/>
            <person name="Fu T."/>
            <person name="Tang G.D."/>
            <person name="Zhang D."/>
            <person name="Sun W.H."/>
            <person name="Liu D.K."/>
            <person name="Li Y."/>
            <person name="Chen G.Z."/>
            <person name="Liu X.D."/>
            <person name="Liao X.Y."/>
            <person name="Jiang Y.T."/>
            <person name="Yu X."/>
            <person name="Hao Y."/>
            <person name="Huang J."/>
            <person name="Zhao X.W."/>
            <person name="Ke S."/>
            <person name="Chen Y.Y."/>
            <person name="Wu W.L."/>
            <person name="Hsu J.L."/>
            <person name="Lin Y.F."/>
            <person name="Huang M.D."/>
            <person name="Li C.Y."/>
            <person name="Huang L."/>
            <person name="Wang Z.W."/>
            <person name="Zhao X."/>
            <person name="Zhong W.Y."/>
            <person name="Peng D.H."/>
            <person name="Ahmad S."/>
            <person name="Lan S."/>
            <person name="Zhang J.S."/>
            <person name="Tsai W.C."/>
            <person name="Van de Peer Y."/>
            <person name="Liu Z.J."/>
        </authorList>
    </citation>
    <scope>NUCLEOTIDE SEQUENCE</scope>
    <source>
        <strain evidence="3">SCP</strain>
    </source>
</reference>